<dbReference type="PANTHER" id="PTHR11469:SF1">
    <property type="entry name" value="GLUCOSE-6-PHOSPHATE ISOMERASE"/>
    <property type="match status" value="1"/>
</dbReference>
<name>F0RXY7_SPHGB</name>
<gene>
    <name evidence="6" type="ordered locus">SpiBuddy_0578</name>
</gene>
<keyword evidence="7" id="KW-1185">Reference proteome</keyword>
<protein>
    <recommendedName>
        <fullName evidence="1 5">Glucose-6-phosphate isomerase</fullName>
        <ecNumber evidence="1 5">5.3.1.9</ecNumber>
    </recommendedName>
</protein>
<dbReference type="InterPro" id="IPR046348">
    <property type="entry name" value="SIS_dom_sf"/>
</dbReference>
<dbReference type="Proteomes" id="UP000008466">
    <property type="component" value="Chromosome"/>
</dbReference>
<dbReference type="PROSITE" id="PS00765">
    <property type="entry name" value="P_GLUCOSE_ISOMERASE_1"/>
    <property type="match status" value="1"/>
</dbReference>
<dbReference type="KEGG" id="sbu:SpiBuddy_0578"/>
<reference evidence="7" key="1">
    <citation type="submission" date="2011-02" db="EMBL/GenBank/DDBJ databases">
        <title>Complete sequence of Spirochaeta sp. Buddy.</title>
        <authorList>
            <person name="Lucas S."/>
            <person name="Copeland A."/>
            <person name="Lapidus A."/>
            <person name="Cheng J.-F."/>
            <person name="Goodwin L."/>
            <person name="Pitluck S."/>
            <person name="Zeytun A."/>
            <person name="Detter J.C."/>
            <person name="Han C."/>
            <person name="Tapia R."/>
            <person name="Land M."/>
            <person name="Hauser L."/>
            <person name="Kyrpides N."/>
            <person name="Ivanova N."/>
            <person name="Mikhailova N."/>
            <person name="Pagani I."/>
            <person name="Ritalahti K.M."/>
            <person name="Loeffler F.E."/>
            <person name="Woyke T."/>
        </authorList>
    </citation>
    <scope>NUCLEOTIDE SEQUENCE [LARGE SCALE GENOMIC DNA]</scope>
    <source>
        <strain evidence="7">ATCC BAA-1886 / DSM 22777 / Buddy</strain>
    </source>
</reference>
<evidence type="ECO:0000256" key="3">
    <source>
        <dbReference type="ARBA" id="ARBA00023152"/>
    </source>
</evidence>
<dbReference type="eggNOG" id="COG0166">
    <property type="taxonomic scope" value="Bacteria"/>
</dbReference>
<evidence type="ECO:0000256" key="4">
    <source>
        <dbReference type="ARBA" id="ARBA00023235"/>
    </source>
</evidence>
<dbReference type="GO" id="GO:0004347">
    <property type="term" value="F:glucose-6-phosphate isomerase activity"/>
    <property type="evidence" value="ECO:0007669"/>
    <property type="project" value="UniProtKB-EC"/>
</dbReference>
<evidence type="ECO:0000256" key="5">
    <source>
        <dbReference type="RuleBase" id="RU000612"/>
    </source>
</evidence>
<keyword evidence="3 5" id="KW-0324">Glycolysis</keyword>
<keyword evidence="4 5" id="KW-0413">Isomerase</keyword>
<dbReference type="GO" id="GO:0005829">
    <property type="term" value="C:cytosol"/>
    <property type="evidence" value="ECO:0007669"/>
    <property type="project" value="TreeGrafter"/>
</dbReference>
<dbReference type="RefSeq" id="WP_013606264.1">
    <property type="nucleotide sequence ID" value="NC_015152.1"/>
</dbReference>
<comment type="pathway">
    <text evidence="5">Carbohydrate degradation; glycolysis; D-glyceraldehyde 3-phosphate and glycerone phosphate from D-glucose: step 2/4.</text>
</comment>
<dbReference type="SUPFAM" id="SSF53697">
    <property type="entry name" value="SIS domain"/>
    <property type="match status" value="1"/>
</dbReference>
<dbReference type="GO" id="GO:0006096">
    <property type="term" value="P:glycolytic process"/>
    <property type="evidence" value="ECO:0007669"/>
    <property type="project" value="UniProtKB-UniPathway"/>
</dbReference>
<sequence length="426" mass="46862">MTITCTMQSASFVVSESEIRTTIEQNQSLISDVQRGEEQYSGSLGWLDVRAQKIDELVRVANRVNQIAEVMIVIGIGGSNRGAVAALQVLKRTSSSPTTLYFAGDTLSSTCLADALAVIEHNSVVLNVIAKDFNTVEPGITFRMLRSAMQAKYGTDFEQRIIVTGSKGSGQLYELAQQHGYTYLPFPADIGGRFSILSPVGLFPLAVAGVDIQNLLKGAFAMQQKVRTIQGIGNPAIGYAILRSLIRKKGIILESLVTFEPDLQHFTRWWIQLFAETEGKTDQVLFPIGFSYSEDLHAVGQYVQQGPRILLETFLDLHYAETNCMIKPSNDVVDGFSYMDGKPFSLLNKAVYQAALEAHSKDGIPCIELNSDCSLNAESLGGLFYFFLFSAYLSARLLGVNPFDQEGVEQYKRNMYAGLGKSGYTK</sequence>
<keyword evidence="2 5" id="KW-0312">Gluconeogenesis</keyword>
<dbReference type="UniPathway" id="UPA00109">
    <property type="reaction ID" value="UER00181"/>
</dbReference>
<dbReference type="OrthoDB" id="140919at2"/>
<evidence type="ECO:0000256" key="2">
    <source>
        <dbReference type="ARBA" id="ARBA00022432"/>
    </source>
</evidence>
<dbReference type="Gene3D" id="3.40.50.10490">
    <property type="entry name" value="Glucose-6-phosphate isomerase like protein, domain 1"/>
    <property type="match status" value="2"/>
</dbReference>
<dbReference type="PROSITE" id="PS00174">
    <property type="entry name" value="P_GLUCOSE_ISOMERASE_2"/>
    <property type="match status" value="1"/>
</dbReference>
<dbReference type="PROSITE" id="PS51463">
    <property type="entry name" value="P_GLUCOSE_ISOMERASE_3"/>
    <property type="match status" value="1"/>
</dbReference>
<dbReference type="EMBL" id="CP002541">
    <property type="protein sequence ID" value="ADY12411.1"/>
    <property type="molecule type" value="Genomic_DNA"/>
</dbReference>
<dbReference type="STRING" id="158189.SpiBuddy_0578"/>
<dbReference type="GO" id="GO:0006094">
    <property type="term" value="P:gluconeogenesis"/>
    <property type="evidence" value="ECO:0007669"/>
    <property type="project" value="UniProtKB-KW"/>
</dbReference>
<evidence type="ECO:0000256" key="1">
    <source>
        <dbReference type="ARBA" id="ARBA00011952"/>
    </source>
</evidence>
<dbReference type="HOGENOM" id="CLU_037303_0_1_12"/>
<dbReference type="GO" id="GO:0051156">
    <property type="term" value="P:glucose 6-phosphate metabolic process"/>
    <property type="evidence" value="ECO:0007669"/>
    <property type="project" value="TreeGrafter"/>
</dbReference>
<comment type="similarity">
    <text evidence="5">Belongs to the GPI family.</text>
</comment>
<accession>F0RXY7</accession>
<organism evidence="6 7">
    <name type="scientific">Sphaerochaeta globosa (strain ATCC BAA-1886 / DSM 22777 / Buddy)</name>
    <name type="common">Spirochaeta sp. (strain Buddy)</name>
    <dbReference type="NCBI Taxonomy" id="158189"/>
    <lineage>
        <taxon>Bacteria</taxon>
        <taxon>Pseudomonadati</taxon>
        <taxon>Spirochaetota</taxon>
        <taxon>Spirochaetia</taxon>
        <taxon>Spirochaetales</taxon>
        <taxon>Sphaerochaetaceae</taxon>
        <taxon>Sphaerochaeta</taxon>
    </lineage>
</organism>
<dbReference type="PRINTS" id="PR00662">
    <property type="entry name" value="G6PISOMERASE"/>
</dbReference>
<dbReference type="AlphaFoldDB" id="F0RXY7"/>
<evidence type="ECO:0000313" key="6">
    <source>
        <dbReference type="EMBL" id="ADY12411.1"/>
    </source>
</evidence>
<dbReference type="InterPro" id="IPR001672">
    <property type="entry name" value="G6P_Isomerase"/>
</dbReference>
<dbReference type="CDD" id="cd05016">
    <property type="entry name" value="SIS_PGI_2"/>
    <property type="match status" value="1"/>
</dbReference>
<dbReference type="PANTHER" id="PTHR11469">
    <property type="entry name" value="GLUCOSE-6-PHOSPHATE ISOMERASE"/>
    <property type="match status" value="1"/>
</dbReference>
<dbReference type="GO" id="GO:0048029">
    <property type="term" value="F:monosaccharide binding"/>
    <property type="evidence" value="ECO:0007669"/>
    <property type="project" value="TreeGrafter"/>
</dbReference>
<evidence type="ECO:0000313" key="7">
    <source>
        <dbReference type="Proteomes" id="UP000008466"/>
    </source>
</evidence>
<dbReference type="Pfam" id="PF00342">
    <property type="entry name" value="PGI"/>
    <property type="match status" value="1"/>
</dbReference>
<proteinExistence type="inferred from homology"/>
<dbReference type="EC" id="5.3.1.9" evidence="1 5"/>
<dbReference type="InterPro" id="IPR035482">
    <property type="entry name" value="SIS_PGI_2"/>
</dbReference>
<dbReference type="GO" id="GO:0097367">
    <property type="term" value="F:carbohydrate derivative binding"/>
    <property type="evidence" value="ECO:0007669"/>
    <property type="project" value="InterPro"/>
</dbReference>
<dbReference type="InterPro" id="IPR018189">
    <property type="entry name" value="Phosphoglucose_isomerase_CS"/>
</dbReference>
<comment type="catalytic activity">
    <reaction evidence="5">
        <text>alpha-D-glucose 6-phosphate = beta-D-fructose 6-phosphate</text>
        <dbReference type="Rhea" id="RHEA:11816"/>
        <dbReference type="ChEBI" id="CHEBI:57634"/>
        <dbReference type="ChEBI" id="CHEBI:58225"/>
        <dbReference type="EC" id="5.3.1.9"/>
    </reaction>
</comment>